<dbReference type="EMBL" id="GGEC01054385">
    <property type="protein sequence ID" value="MBX34869.1"/>
    <property type="molecule type" value="Transcribed_RNA"/>
</dbReference>
<dbReference type="AlphaFoldDB" id="A0A2P2MXE5"/>
<accession>A0A2P2MXE5</accession>
<proteinExistence type="predicted"/>
<reference evidence="1" key="1">
    <citation type="submission" date="2018-02" db="EMBL/GenBank/DDBJ databases">
        <title>Rhizophora mucronata_Transcriptome.</title>
        <authorList>
            <person name="Meera S.P."/>
            <person name="Sreeshan A."/>
            <person name="Augustine A."/>
        </authorList>
    </citation>
    <scope>NUCLEOTIDE SEQUENCE</scope>
    <source>
        <tissue evidence="1">Leaf</tissue>
    </source>
</reference>
<protein>
    <submittedName>
        <fullName evidence="1">Uncharacterized protein</fullName>
    </submittedName>
</protein>
<evidence type="ECO:0000313" key="1">
    <source>
        <dbReference type="EMBL" id="MBX34869.1"/>
    </source>
</evidence>
<organism evidence="1">
    <name type="scientific">Rhizophora mucronata</name>
    <name type="common">Asiatic mangrove</name>
    <dbReference type="NCBI Taxonomy" id="61149"/>
    <lineage>
        <taxon>Eukaryota</taxon>
        <taxon>Viridiplantae</taxon>
        <taxon>Streptophyta</taxon>
        <taxon>Embryophyta</taxon>
        <taxon>Tracheophyta</taxon>
        <taxon>Spermatophyta</taxon>
        <taxon>Magnoliopsida</taxon>
        <taxon>eudicotyledons</taxon>
        <taxon>Gunneridae</taxon>
        <taxon>Pentapetalae</taxon>
        <taxon>rosids</taxon>
        <taxon>fabids</taxon>
        <taxon>Malpighiales</taxon>
        <taxon>Rhizophoraceae</taxon>
        <taxon>Rhizophora</taxon>
    </lineage>
</organism>
<name>A0A2P2MXE5_RHIMU</name>
<sequence>MLQVLVSRLAKNKNIIKIDHNKFSQKGFQNLGHEPHECRWCIRQTEWHN</sequence>